<dbReference type="InterPro" id="IPR036873">
    <property type="entry name" value="Rhodanese-like_dom_sf"/>
</dbReference>
<gene>
    <name evidence="1" type="ORF">HID58_073600</name>
</gene>
<name>A0ABQ7Z7Y6_BRANA</name>
<sequence length="107" mass="12500">MASTLFSRAFLAASRRLITPSLLAETTLNLAAFLSKRSFYSHWILYIVRTNQYEPVVSVDWLHSNLREPDLKVLDASWYMPEEQRNLIQEYQVRALELCYSKEAKSV</sequence>
<accession>A0ABQ7Z7Y6</accession>
<dbReference type="Gene3D" id="3.40.250.10">
    <property type="entry name" value="Rhodanese-like domain"/>
    <property type="match status" value="1"/>
</dbReference>
<keyword evidence="2" id="KW-1185">Reference proteome</keyword>
<reference evidence="1 2" key="1">
    <citation type="submission" date="2021-05" db="EMBL/GenBank/DDBJ databases">
        <title>Genome Assembly of Synthetic Allotetraploid Brassica napus Reveals Homoeologous Exchanges between Subgenomes.</title>
        <authorList>
            <person name="Davis J.T."/>
        </authorList>
    </citation>
    <scope>NUCLEOTIDE SEQUENCE [LARGE SCALE GENOMIC DNA]</scope>
    <source>
        <strain evidence="2">cv. Da-Ae</strain>
        <tissue evidence="1">Seedling</tissue>
    </source>
</reference>
<protein>
    <submittedName>
        <fullName evidence="1">Uncharacterized protein</fullName>
    </submittedName>
</protein>
<comment type="caution">
    <text evidence="1">The sequence shown here is derived from an EMBL/GenBank/DDBJ whole genome shotgun (WGS) entry which is preliminary data.</text>
</comment>
<organism evidence="1 2">
    <name type="scientific">Brassica napus</name>
    <name type="common">Rape</name>
    <dbReference type="NCBI Taxonomy" id="3708"/>
    <lineage>
        <taxon>Eukaryota</taxon>
        <taxon>Viridiplantae</taxon>
        <taxon>Streptophyta</taxon>
        <taxon>Embryophyta</taxon>
        <taxon>Tracheophyta</taxon>
        <taxon>Spermatophyta</taxon>
        <taxon>Magnoliopsida</taxon>
        <taxon>eudicotyledons</taxon>
        <taxon>Gunneridae</taxon>
        <taxon>Pentapetalae</taxon>
        <taxon>rosids</taxon>
        <taxon>malvids</taxon>
        <taxon>Brassicales</taxon>
        <taxon>Brassicaceae</taxon>
        <taxon>Brassiceae</taxon>
        <taxon>Brassica</taxon>
    </lineage>
</organism>
<evidence type="ECO:0000313" key="1">
    <source>
        <dbReference type="EMBL" id="KAH0876238.1"/>
    </source>
</evidence>
<proteinExistence type="predicted"/>
<dbReference type="EMBL" id="JAGKQM010000016">
    <property type="protein sequence ID" value="KAH0876238.1"/>
    <property type="molecule type" value="Genomic_DNA"/>
</dbReference>
<evidence type="ECO:0000313" key="2">
    <source>
        <dbReference type="Proteomes" id="UP000824890"/>
    </source>
</evidence>
<dbReference type="Proteomes" id="UP000824890">
    <property type="component" value="Unassembled WGS sequence"/>
</dbReference>